<proteinExistence type="predicted"/>
<evidence type="ECO:0000313" key="2">
    <source>
        <dbReference type="Proteomes" id="UP000694892"/>
    </source>
</evidence>
<organism evidence="1 2">
    <name type="scientific">Xenopus laevis</name>
    <name type="common">African clawed frog</name>
    <dbReference type="NCBI Taxonomy" id="8355"/>
    <lineage>
        <taxon>Eukaryota</taxon>
        <taxon>Metazoa</taxon>
        <taxon>Chordata</taxon>
        <taxon>Craniata</taxon>
        <taxon>Vertebrata</taxon>
        <taxon>Euteleostomi</taxon>
        <taxon>Amphibia</taxon>
        <taxon>Batrachia</taxon>
        <taxon>Anura</taxon>
        <taxon>Pipoidea</taxon>
        <taxon>Pipidae</taxon>
        <taxon>Xenopodinae</taxon>
        <taxon>Xenopus</taxon>
        <taxon>Xenopus</taxon>
    </lineage>
</organism>
<accession>A0A974D3B7</accession>
<dbReference type="EMBL" id="CM004472">
    <property type="protein sequence ID" value="OCT84848.1"/>
    <property type="molecule type" value="Genomic_DNA"/>
</dbReference>
<gene>
    <name evidence="1" type="ORF">XELAEV_18023006mg</name>
</gene>
<protein>
    <submittedName>
        <fullName evidence="1">Uncharacterized protein</fullName>
    </submittedName>
</protein>
<dbReference type="AlphaFoldDB" id="A0A974D3B7"/>
<dbReference type="Proteomes" id="UP000694892">
    <property type="component" value="Chromosome 4L"/>
</dbReference>
<reference evidence="2" key="1">
    <citation type="journal article" date="2016" name="Nature">
        <title>Genome evolution in the allotetraploid frog Xenopus laevis.</title>
        <authorList>
            <person name="Session A.M."/>
            <person name="Uno Y."/>
            <person name="Kwon T."/>
            <person name="Chapman J.A."/>
            <person name="Toyoda A."/>
            <person name="Takahashi S."/>
            <person name="Fukui A."/>
            <person name="Hikosaka A."/>
            <person name="Suzuki A."/>
            <person name="Kondo M."/>
            <person name="van Heeringen S.J."/>
            <person name="Quigley I."/>
            <person name="Heinz S."/>
            <person name="Ogino H."/>
            <person name="Ochi H."/>
            <person name="Hellsten U."/>
            <person name="Lyons J.B."/>
            <person name="Simakov O."/>
            <person name="Putnam N."/>
            <person name="Stites J."/>
            <person name="Kuroki Y."/>
            <person name="Tanaka T."/>
            <person name="Michiue T."/>
            <person name="Watanabe M."/>
            <person name="Bogdanovic O."/>
            <person name="Lister R."/>
            <person name="Georgiou G."/>
            <person name="Paranjpe S.S."/>
            <person name="van Kruijsbergen I."/>
            <person name="Shu S."/>
            <person name="Carlson J."/>
            <person name="Kinoshita T."/>
            <person name="Ohta Y."/>
            <person name="Mawaribuchi S."/>
            <person name="Jenkins J."/>
            <person name="Grimwood J."/>
            <person name="Schmutz J."/>
            <person name="Mitros T."/>
            <person name="Mozaffari S.V."/>
            <person name="Suzuki Y."/>
            <person name="Haramoto Y."/>
            <person name="Yamamoto T.S."/>
            <person name="Takagi C."/>
            <person name="Heald R."/>
            <person name="Miller K."/>
            <person name="Haudenschild C."/>
            <person name="Kitzman J."/>
            <person name="Nakayama T."/>
            <person name="Izutsu Y."/>
            <person name="Robert J."/>
            <person name="Fortriede J."/>
            <person name="Burns K."/>
            <person name="Lotay V."/>
            <person name="Karimi K."/>
            <person name="Yasuoka Y."/>
            <person name="Dichmann D.S."/>
            <person name="Flajnik M.F."/>
            <person name="Houston D.W."/>
            <person name="Shendure J."/>
            <person name="DuPasquier L."/>
            <person name="Vize P.D."/>
            <person name="Zorn A.M."/>
            <person name="Ito M."/>
            <person name="Marcotte E.M."/>
            <person name="Wallingford J.B."/>
            <person name="Ito Y."/>
            <person name="Asashima M."/>
            <person name="Ueno N."/>
            <person name="Matsuda Y."/>
            <person name="Veenstra G.J."/>
            <person name="Fujiyama A."/>
            <person name="Harland R.M."/>
            <person name="Taira M."/>
            <person name="Rokhsar D.S."/>
        </authorList>
    </citation>
    <scope>NUCLEOTIDE SEQUENCE [LARGE SCALE GENOMIC DNA]</scope>
    <source>
        <strain evidence="2">J</strain>
    </source>
</reference>
<name>A0A974D3B7_XENLA</name>
<sequence>MSIVQFPLGYMMGGFGAVFLTTLKQMEVPEEVFCCLFCLSYSSYHFYTQRATMPLPLPATLYYSGVTNQWIMSNMLLSDPLDVAPSCLKAGKIMSHRYRLTSVIEIMKPAPKVVSCRYTMSKSWRRVVLEEQGEICFGCKGY</sequence>
<evidence type="ECO:0000313" key="1">
    <source>
        <dbReference type="EMBL" id="OCT84848.1"/>
    </source>
</evidence>